<comment type="caution">
    <text evidence="2">The sequence shown here is derived from an EMBL/GenBank/DDBJ whole genome shotgun (WGS) entry which is preliminary data.</text>
</comment>
<sequence length="96" mass="11176">MSPIKNMSTRIFYALLISVAAAIVPWWVIIPLLAAGFLKFEWFYEGLVAAFLIDVFYGLPPTPRWFIFPFTLLSLLLFFCLPALKRRLVFWAPRSF</sequence>
<gene>
    <name evidence="2" type="ORF">A3C06_00325</name>
</gene>
<organism evidence="2 3">
    <name type="scientific">Candidatus Taylorbacteria bacterium RIFCSPHIGHO2_02_FULL_46_13</name>
    <dbReference type="NCBI Taxonomy" id="1802312"/>
    <lineage>
        <taxon>Bacteria</taxon>
        <taxon>Candidatus Tayloriibacteriota</taxon>
    </lineage>
</organism>
<feature type="transmembrane region" description="Helical" evidence="1">
    <location>
        <begin position="65"/>
        <end position="84"/>
    </location>
</feature>
<keyword evidence="1" id="KW-1133">Transmembrane helix</keyword>
<name>A0A1G2MRP7_9BACT</name>
<keyword evidence="1" id="KW-0472">Membrane</keyword>
<dbReference type="AlphaFoldDB" id="A0A1G2MRP7"/>
<evidence type="ECO:0000313" key="2">
    <source>
        <dbReference type="EMBL" id="OHA25889.1"/>
    </source>
</evidence>
<dbReference type="STRING" id="1802312.A3C06_00325"/>
<proteinExistence type="predicted"/>
<keyword evidence="1" id="KW-0812">Transmembrane</keyword>
<protein>
    <submittedName>
        <fullName evidence="2">Uncharacterized protein</fullName>
    </submittedName>
</protein>
<dbReference type="EMBL" id="MHRQ01000031">
    <property type="protein sequence ID" value="OHA25889.1"/>
    <property type="molecule type" value="Genomic_DNA"/>
</dbReference>
<accession>A0A1G2MRP7</accession>
<evidence type="ECO:0000256" key="1">
    <source>
        <dbReference type="SAM" id="Phobius"/>
    </source>
</evidence>
<feature type="transmembrane region" description="Helical" evidence="1">
    <location>
        <begin position="12"/>
        <end position="35"/>
    </location>
</feature>
<dbReference type="Proteomes" id="UP000177565">
    <property type="component" value="Unassembled WGS sequence"/>
</dbReference>
<evidence type="ECO:0000313" key="3">
    <source>
        <dbReference type="Proteomes" id="UP000177565"/>
    </source>
</evidence>
<reference evidence="2 3" key="1">
    <citation type="journal article" date="2016" name="Nat. Commun.">
        <title>Thousands of microbial genomes shed light on interconnected biogeochemical processes in an aquifer system.</title>
        <authorList>
            <person name="Anantharaman K."/>
            <person name="Brown C.T."/>
            <person name="Hug L.A."/>
            <person name="Sharon I."/>
            <person name="Castelle C.J."/>
            <person name="Probst A.J."/>
            <person name="Thomas B.C."/>
            <person name="Singh A."/>
            <person name="Wilkins M.J."/>
            <person name="Karaoz U."/>
            <person name="Brodie E.L."/>
            <person name="Williams K.H."/>
            <person name="Hubbard S.S."/>
            <person name="Banfield J.F."/>
        </authorList>
    </citation>
    <scope>NUCLEOTIDE SEQUENCE [LARGE SCALE GENOMIC DNA]</scope>
</reference>